<dbReference type="OrthoDB" id="413122at2759"/>
<feature type="non-terminal residue" evidence="1">
    <location>
        <position position="1"/>
    </location>
</feature>
<proteinExistence type="predicted"/>
<sequence>MRYETQPDICISHFLHIDLVPAVDISSILPVHKIQRVIHSSDEDVPAPEISSVGPVPNIEPTFYSSDEDDPAIIVQSDVSDIVPTSDDDFVQVGVLKPIVAENSVKRVEDISSTTHSEKSIRRERGFDFYVDQHGWEKFVVTNGAKVILSRGWTDFVNDASMQASELLEFVMTCTSYEPNKPLCFRIRFSGVTRHEEGDTFARKVQNFKRQEIRDKLKFRTPSAVATEIHTKADLVAIRAGNENSRPERKLFGKMKYEAMKENDNCKDPLWDLEKERRKEFRSGERYIRLFSITPFHVVTFSDEQIRILQLLHENKFQLTAHIDATGTLVQEIPGLE</sequence>
<keyword evidence="2" id="KW-1185">Reference proteome</keyword>
<gene>
    <name evidence="1" type="ORF">AFUS01_LOCUS15554</name>
</gene>
<protein>
    <submittedName>
        <fullName evidence="1">Uncharacterized protein</fullName>
    </submittedName>
</protein>
<dbReference type="EMBL" id="CAJVCH010138444">
    <property type="protein sequence ID" value="CAG7726655.1"/>
    <property type="molecule type" value="Genomic_DNA"/>
</dbReference>
<accession>A0A8J2KIV6</accession>
<dbReference type="Proteomes" id="UP000708208">
    <property type="component" value="Unassembled WGS sequence"/>
</dbReference>
<evidence type="ECO:0000313" key="2">
    <source>
        <dbReference type="Proteomes" id="UP000708208"/>
    </source>
</evidence>
<dbReference type="AlphaFoldDB" id="A0A8J2KIV6"/>
<name>A0A8J2KIV6_9HEXA</name>
<evidence type="ECO:0000313" key="1">
    <source>
        <dbReference type="EMBL" id="CAG7726655.1"/>
    </source>
</evidence>
<reference evidence="1" key="1">
    <citation type="submission" date="2021-06" db="EMBL/GenBank/DDBJ databases">
        <authorList>
            <person name="Hodson N. C."/>
            <person name="Mongue J. A."/>
            <person name="Jaron S. K."/>
        </authorList>
    </citation>
    <scope>NUCLEOTIDE SEQUENCE</scope>
</reference>
<organism evidence="1 2">
    <name type="scientific">Allacma fusca</name>
    <dbReference type="NCBI Taxonomy" id="39272"/>
    <lineage>
        <taxon>Eukaryota</taxon>
        <taxon>Metazoa</taxon>
        <taxon>Ecdysozoa</taxon>
        <taxon>Arthropoda</taxon>
        <taxon>Hexapoda</taxon>
        <taxon>Collembola</taxon>
        <taxon>Symphypleona</taxon>
        <taxon>Sminthuridae</taxon>
        <taxon>Allacma</taxon>
    </lineage>
</organism>
<comment type="caution">
    <text evidence="1">The sequence shown here is derived from an EMBL/GenBank/DDBJ whole genome shotgun (WGS) entry which is preliminary data.</text>
</comment>